<dbReference type="SMART" id="SM00267">
    <property type="entry name" value="GGDEF"/>
    <property type="match status" value="1"/>
</dbReference>
<dbReference type="InterPro" id="IPR000160">
    <property type="entry name" value="GGDEF_dom"/>
</dbReference>
<keyword evidence="4" id="KW-0472">Membrane</keyword>
<dbReference type="InterPro" id="IPR029787">
    <property type="entry name" value="Nucleotide_cyclase"/>
</dbReference>
<dbReference type="EC" id="2.7.7.65" evidence="2"/>
<dbReference type="Pfam" id="PF00990">
    <property type="entry name" value="GGDEF"/>
    <property type="match status" value="1"/>
</dbReference>
<dbReference type="InterPro" id="IPR043128">
    <property type="entry name" value="Rev_trsase/Diguanyl_cyclase"/>
</dbReference>
<keyword evidence="4" id="KW-0812">Transmembrane</keyword>
<dbReference type="Gene3D" id="3.30.70.270">
    <property type="match status" value="1"/>
</dbReference>
<dbReference type="STRING" id="1122209.SAMN02745752_02103"/>
<dbReference type="GO" id="GO:0052621">
    <property type="term" value="F:diguanylate cyclase activity"/>
    <property type="evidence" value="ECO:0007669"/>
    <property type="project" value="UniProtKB-EC"/>
</dbReference>
<sequence>MRKSPGLTGRTLLLTLLTTAVSLAAILLALFSFSQYRNTITHLSQQQINTLLTATRLVQQTEGLMGSSALLLQAENHFNRRRAMFEIADRKEWIGRMVAELESNLDGGEAFARIYQVRDQLIDNLTKVDQLVAQRINLRADVFHGESSDPDRLQSLQLIEAEIGELLRENRRLATELSVAVGFHVSAIRSEIQDSVQQVNSAIATREGLLLVAAVIALLLMLTTVFYINRSVVRRVVALQKALSQDRLLPADIPVGGRDEITWMAQSIQRYVDKINLHEARILSMNRELEFMATHDALTRLSNRHQFERDLERLERDVGKHQVCAVMVDIDHFKQVNDRFGHDAGDQVIIGFASRLQEALPDQVLLARYGGEEFAMLFPDTPLDGVVRHLEQVRQQIERLPFELGGQLLTITASFGVAACGVGDLSGCMKRADQALYQAKASGRNRVVAAMAECQEGQA</sequence>
<dbReference type="GO" id="GO:0005886">
    <property type="term" value="C:plasma membrane"/>
    <property type="evidence" value="ECO:0007669"/>
    <property type="project" value="TreeGrafter"/>
</dbReference>
<dbReference type="CDD" id="cd01949">
    <property type="entry name" value="GGDEF"/>
    <property type="match status" value="1"/>
</dbReference>
<dbReference type="GO" id="GO:0043709">
    <property type="term" value="P:cell adhesion involved in single-species biofilm formation"/>
    <property type="evidence" value="ECO:0007669"/>
    <property type="project" value="TreeGrafter"/>
</dbReference>
<feature type="transmembrane region" description="Helical" evidence="4">
    <location>
        <begin position="208"/>
        <end position="228"/>
    </location>
</feature>
<dbReference type="Proteomes" id="UP000182350">
    <property type="component" value="Unassembled WGS sequence"/>
</dbReference>
<keyword evidence="4" id="KW-1133">Transmembrane helix</keyword>
<dbReference type="Gene3D" id="1.20.58.920">
    <property type="match status" value="1"/>
</dbReference>
<evidence type="ECO:0000256" key="1">
    <source>
        <dbReference type="ARBA" id="ARBA00001946"/>
    </source>
</evidence>
<evidence type="ECO:0000256" key="4">
    <source>
        <dbReference type="SAM" id="Phobius"/>
    </source>
</evidence>
<dbReference type="NCBIfam" id="TIGR00254">
    <property type="entry name" value="GGDEF"/>
    <property type="match status" value="1"/>
</dbReference>
<evidence type="ECO:0000256" key="3">
    <source>
        <dbReference type="ARBA" id="ARBA00034247"/>
    </source>
</evidence>
<dbReference type="RefSeq" id="WP_072326420.1">
    <property type="nucleotide sequence ID" value="NZ_FPJW01000007.1"/>
</dbReference>
<dbReference type="PANTHER" id="PTHR45138:SF9">
    <property type="entry name" value="DIGUANYLATE CYCLASE DGCM-RELATED"/>
    <property type="match status" value="1"/>
</dbReference>
<protein>
    <recommendedName>
        <fullName evidence="2">diguanylate cyclase</fullName>
        <ecNumber evidence="2">2.7.7.65</ecNumber>
    </recommendedName>
</protein>
<dbReference type="SUPFAM" id="SSF55073">
    <property type="entry name" value="Nucleotide cyclase"/>
    <property type="match status" value="1"/>
</dbReference>
<evidence type="ECO:0000313" key="7">
    <source>
        <dbReference type="Proteomes" id="UP000182350"/>
    </source>
</evidence>
<gene>
    <name evidence="6" type="ORF">SAMN02745752_02103</name>
</gene>
<dbReference type="InterPro" id="IPR038188">
    <property type="entry name" value="TorS_sensor_sf"/>
</dbReference>
<evidence type="ECO:0000313" key="6">
    <source>
        <dbReference type="EMBL" id="SFX56455.1"/>
    </source>
</evidence>
<dbReference type="EMBL" id="FPJW01000007">
    <property type="protein sequence ID" value="SFX56455.1"/>
    <property type="molecule type" value="Genomic_DNA"/>
</dbReference>
<dbReference type="OrthoDB" id="6087871at2"/>
<feature type="domain" description="GGDEF" evidence="5">
    <location>
        <begin position="321"/>
        <end position="452"/>
    </location>
</feature>
<dbReference type="PANTHER" id="PTHR45138">
    <property type="entry name" value="REGULATORY COMPONENTS OF SENSORY TRANSDUCTION SYSTEM"/>
    <property type="match status" value="1"/>
</dbReference>
<dbReference type="InterPro" id="IPR050469">
    <property type="entry name" value="Diguanylate_Cyclase"/>
</dbReference>
<dbReference type="PROSITE" id="PS50887">
    <property type="entry name" value="GGDEF"/>
    <property type="match status" value="1"/>
</dbReference>
<reference evidence="6 7" key="1">
    <citation type="submission" date="2016-11" db="EMBL/GenBank/DDBJ databases">
        <authorList>
            <person name="Jaros S."/>
            <person name="Januszkiewicz K."/>
            <person name="Wedrychowicz H."/>
        </authorList>
    </citation>
    <scope>NUCLEOTIDE SEQUENCE [LARGE SCALE GENOMIC DNA]</scope>
    <source>
        <strain evidence="6 7">DSM 21637</strain>
    </source>
</reference>
<comment type="catalytic activity">
    <reaction evidence="3">
        <text>2 GTP = 3',3'-c-di-GMP + 2 diphosphate</text>
        <dbReference type="Rhea" id="RHEA:24898"/>
        <dbReference type="ChEBI" id="CHEBI:33019"/>
        <dbReference type="ChEBI" id="CHEBI:37565"/>
        <dbReference type="ChEBI" id="CHEBI:58805"/>
        <dbReference type="EC" id="2.7.7.65"/>
    </reaction>
</comment>
<organism evidence="6 7">
    <name type="scientific">Marinospirillum alkaliphilum DSM 21637</name>
    <dbReference type="NCBI Taxonomy" id="1122209"/>
    <lineage>
        <taxon>Bacteria</taxon>
        <taxon>Pseudomonadati</taxon>
        <taxon>Pseudomonadota</taxon>
        <taxon>Gammaproteobacteria</taxon>
        <taxon>Oceanospirillales</taxon>
        <taxon>Oceanospirillaceae</taxon>
        <taxon>Marinospirillum</taxon>
    </lineage>
</organism>
<keyword evidence="7" id="KW-1185">Reference proteome</keyword>
<proteinExistence type="predicted"/>
<name>A0A1K1Y3J1_9GAMM</name>
<accession>A0A1K1Y3J1</accession>
<evidence type="ECO:0000256" key="2">
    <source>
        <dbReference type="ARBA" id="ARBA00012528"/>
    </source>
</evidence>
<comment type="cofactor">
    <cofactor evidence="1">
        <name>Mg(2+)</name>
        <dbReference type="ChEBI" id="CHEBI:18420"/>
    </cofactor>
</comment>
<dbReference type="FunFam" id="3.30.70.270:FF:000001">
    <property type="entry name" value="Diguanylate cyclase domain protein"/>
    <property type="match status" value="1"/>
</dbReference>
<feature type="transmembrane region" description="Helical" evidence="4">
    <location>
        <begin position="12"/>
        <end position="33"/>
    </location>
</feature>
<dbReference type="Gene3D" id="6.10.340.10">
    <property type="match status" value="1"/>
</dbReference>
<evidence type="ECO:0000259" key="5">
    <source>
        <dbReference type="PROSITE" id="PS50887"/>
    </source>
</evidence>
<dbReference type="GO" id="GO:1902201">
    <property type="term" value="P:negative regulation of bacterial-type flagellum-dependent cell motility"/>
    <property type="evidence" value="ECO:0007669"/>
    <property type="project" value="TreeGrafter"/>
</dbReference>
<dbReference type="AlphaFoldDB" id="A0A1K1Y3J1"/>